<reference evidence="1" key="1">
    <citation type="submission" date="2021-06" db="EMBL/GenBank/DDBJ databases">
        <title>Parelaphostrongylus tenuis whole genome reference sequence.</title>
        <authorList>
            <person name="Garwood T.J."/>
            <person name="Larsen P.A."/>
            <person name="Fountain-Jones N.M."/>
            <person name="Garbe J.R."/>
            <person name="Macchietto M.G."/>
            <person name="Kania S.A."/>
            <person name="Gerhold R.W."/>
            <person name="Richards J.E."/>
            <person name="Wolf T.M."/>
        </authorList>
    </citation>
    <scope>NUCLEOTIDE SEQUENCE</scope>
    <source>
        <strain evidence="1">MNPRO001-30</strain>
        <tissue evidence="1">Meninges</tissue>
    </source>
</reference>
<sequence length="84" mass="9610">MENPSHEETVLSFVSKRWHDIGGGSTAPTGDRAVTMFTEFLILQGFHADNFRRIRGIHETTYCVKLILNTVLNLYRCVLKDLVE</sequence>
<dbReference type="AlphaFoldDB" id="A0AAD5QFV2"/>
<comment type="caution">
    <text evidence="1">The sequence shown here is derived from an EMBL/GenBank/DDBJ whole genome shotgun (WGS) entry which is preliminary data.</text>
</comment>
<proteinExistence type="predicted"/>
<dbReference type="Proteomes" id="UP001196413">
    <property type="component" value="Unassembled WGS sequence"/>
</dbReference>
<dbReference type="EMBL" id="JAHQIW010000871">
    <property type="protein sequence ID" value="KAJ1350473.1"/>
    <property type="molecule type" value="Genomic_DNA"/>
</dbReference>
<gene>
    <name evidence="1" type="ORF">KIN20_006269</name>
</gene>
<organism evidence="1 2">
    <name type="scientific">Parelaphostrongylus tenuis</name>
    <name type="common">Meningeal worm</name>
    <dbReference type="NCBI Taxonomy" id="148309"/>
    <lineage>
        <taxon>Eukaryota</taxon>
        <taxon>Metazoa</taxon>
        <taxon>Ecdysozoa</taxon>
        <taxon>Nematoda</taxon>
        <taxon>Chromadorea</taxon>
        <taxon>Rhabditida</taxon>
        <taxon>Rhabditina</taxon>
        <taxon>Rhabditomorpha</taxon>
        <taxon>Strongyloidea</taxon>
        <taxon>Metastrongylidae</taxon>
        <taxon>Parelaphostrongylus</taxon>
    </lineage>
</organism>
<evidence type="ECO:0000313" key="1">
    <source>
        <dbReference type="EMBL" id="KAJ1350473.1"/>
    </source>
</evidence>
<evidence type="ECO:0000313" key="2">
    <source>
        <dbReference type="Proteomes" id="UP001196413"/>
    </source>
</evidence>
<name>A0AAD5QFV2_PARTN</name>
<accession>A0AAD5QFV2</accession>
<keyword evidence="2" id="KW-1185">Reference proteome</keyword>
<protein>
    <submittedName>
        <fullName evidence="1">Uncharacterized protein</fullName>
    </submittedName>
</protein>